<dbReference type="SMART" id="SM00474">
    <property type="entry name" value="35EXOc"/>
    <property type="match status" value="1"/>
</dbReference>
<evidence type="ECO:0000256" key="2">
    <source>
        <dbReference type="ARBA" id="ARBA00001946"/>
    </source>
</evidence>
<evidence type="ECO:0000256" key="10">
    <source>
        <dbReference type="ARBA" id="ARBA00023128"/>
    </source>
</evidence>
<feature type="compositionally biased region" description="Acidic residues" evidence="14">
    <location>
        <begin position="669"/>
        <end position="685"/>
    </location>
</feature>
<dbReference type="SUPFAM" id="SSF53098">
    <property type="entry name" value="Ribonuclease H-like"/>
    <property type="match status" value="1"/>
</dbReference>
<evidence type="ECO:0000259" key="16">
    <source>
        <dbReference type="SMART" id="SM00474"/>
    </source>
</evidence>
<evidence type="ECO:0000256" key="9">
    <source>
        <dbReference type="ARBA" id="ARBA00022989"/>
    </source>
</evidence>
<keyword evidence="6" id="KW-0479">Metal-binding</keyword>
<dbReference type="Gene3D" id="3.30.420.10">
    <property type="entry name" value="Ribonuclease H-like superfamily/Ribonuclease H"/>
    <property type="match status" value="1"/>
</dbReference>
<keyword evidence="11 15" id="KW-0472">Membrane</keyword>
<dbReference type="Pfam" id="PF01612">
    <property type="entry name" value="DNA_pol_A_exo1"/>
    <property type="match status" value="1"/>
</dbReference>
<dbReference type="PANTHER" id="PTHR13620">
    <property type="entry name" value="3-5 EXONUCLEASE"/>
    <property type="match status" value="1"/>
</dbReference>
<keyword evidence="9 15" id="KW-1133">Transmembrane helix</keyword>
<keyword evidence="10" id="KW-0496">Mitochondrion</keyword>
<name>A0AAE1NFB2_9EUCA</name>
<dbReference type="GO" id="GO:0006310">
    <property type="term" value="P:DNA recombination"/>
    <property type="evidence" value="ECO:0007669"/>
    <property type="project" value="UniProtKB-ARBA"/>
</dbReference>
<evidence type="ECO:0000256" key="4">
    <source>
        <dbReference type="ARBA" id="ARBA00022692"/>
    </source>
</evidence>
<dbReference type="PANTHER" id="PTHR13620:SF104">
    <property type="entry name" value="EXONUCLEASE 3'-5' DOMAIN-CONTAINING PROTEIN 2"/>
    <property type="match status" value="1"/>
</dbReference>
<keyword evidence="4 15" id="KW-0812">Transmembrane</keyword>
<dbReference type="FunFam" id="3.30.420.10:FF:000041">
    <property type="entry name" value="Exonuclease 3'-5' domain containing 2"/>
    <property type="match status" value="1"/>
</dbReference>
<reference evidence="17" key="1">
    <citation type="submission" date="2023-11" db="EMBL/GenBank/DDBJ databases">
        <title>Genome assemblies of two species of porcelain crab, Petrolisthes cinctipes and Petrolisthes manimaculis (Anomura: Porcellanidae).</title>
        <authorList>
            <person name="Angst P."/>
        </authorList>
    </citation>
    <scope>NUCLEOTIDE SEQUENCE</scope>
    <source>
        <strain evidence="17">PB745_02</strain>
        <tissue evidence="17">Gill</tissue>
    </source>
</reference>
<feature type="region of interest" description="Disordered" evidence="14">
    <location>
        <begin position="610"/>
        <end position="714"/>
    </location>
</feature>
<evidence type="ECO:0000256" key="14">
    <source>
        <dbReference type="SAM" id="MobiDB-lite"/>
    </source>
</evidence>
<evidence type="ECO:0000256" key="5">
    <source>
        <dbReference type="ARBA" id="ARBA00022722"/>
    </source>
</evidence>
<dbReference type="GO" id="GO:0005634">
    <property type="term" value="C:nucleus"/>
    <property type="evidence" value="ECO:0007669"/>
    <property type="project" value="TreeGrafter"/>
</dbReference>
<evidence type="ECO:0000256" key="8">
    <source>
        <dbReference type="ARBA" id="ARBA00022839"/>
    </source>
</evidence>
<protein>
    <recommendedName>
        <fullName evidence="13">Exonuclease 3'-5' domain-containing protein 2</fullName>
    </recommendedName>
</protein>
<dbReference type="Proteomes" id="UP001292094">
    <property type="component" value="Unassembled WGS sequence"/>
</dbReference>
<evidence type="ECO:0000256" key="11">
    <source>
        <dbReference type="ARBA" id="ARBA00023136"/>
    </source>
</evidence>
<keyword evidence="8" id="KW-0269">Exonuclease</keyword>
<dbReference type="InterPro" id="IPR012337">
    <property type="entry name" value="RNaseH-like_sf"/>
</dbReference>
<feature type="transmembrane region" description="Helical" evidence="15">
    <location>
        <begin position="24"/>
        <end position="43"/>
    </location>
</feature>
<dbReference type="GO" id="GO:0003676">
    <property type="term" value="F:nucleic acid binding"/>
    <property type="evidence" value="ECO:0007669"/>
    <property type="project" value="InterPro"/>
</dbReference>
<organism evidence="17 18">
    <name type="scientific">Petrolisthes manimaculis</name>
    <dbReference type="NCBI Taxonomy" id="1843537"/>
    <lineage>
        <taxon>Eukaryota</taxon>
        <taxon>Metazoa</taxon>
        <taxon>Ecdysozoa</taxon>
        <taxon>Arthropoda</taxon>
        <taxon>Crustacea</taxon>
        <taxon>Multicrustacea</taxon>
        <taxon>Malacostraca</taxon>
        <taxon>Eumalacostraca</taxon>
        <taxon>Eucarida</taxon>
        <taxon>Decapoda</taxon>
        <taxon>Pleocyemata</taxon>
        <taxon>Anomura</taxon>
        <taxon>Galatheoidea</taxon>
        <taxon>Porcellanidae</taxon>
        <taxon>Petrolisthes</taxon>
    </lineage>
</organism>
<comment type="similarity">
    <text evidence="12">Belongs to the EXD2 family.</text>
</comment>
<gene>
    <name evidence="17" type="ORF">Pmani_038039</name>
</gene>
<evidence type="ECO:0000256" key="3">
    <source>
        <dbReference type="ARBA" id="ARBA00004325"/>
    </source>
</evidence>
<comment type="cofactor">
    <cofactor evidence="1">
        <name>Mn(2+)</name>
        <dbReference type="ChEBI" id="CHEBI:29035"/>
    </cofactor>
</comment>
<evidence type="ECO:0000256" key="13">
    <source>
        <dbReference type="ARBA" id="ARBA00069878"/>
    </source>
</evidence>
<keyword evidence="5" id="KW-0540">Nuclease</keyword>
<evidence type="ECO:0000256" key="15">
    <source>
        <dbReference type="SAM" id="Phobius"/>
    </source>
</evidence>
<comment type="caution">
    <text evidence="17">The sequence shown here is derived from an EMBL/GenBank/DDBJ whole genome shotgun (WGS) entry which is preliminary data.</text>
</comment>
<proteinExistence type="inferred from homology"/>
<dbReference type="InterPro" id="IPR036397">
    <property type="entry name" value="RNaseH_sf"/>
</dbReference>
<evidence type="ECO:0000313" key="17">
    <source>
        <dbReference type="EMBL" id="KAK4288969.1"/>
    </source>
</evidence>
<dbReference type="InterPro" id="IPR051132">
    <property type="entry name" value="3-5_Exonuclease_domain"/>
</dbReference>
<dbReference type="GO" id="GO:0046872">
    <property type="term" value="F:metal ion binding"/>
    <property type="evidence" value="ECO:0007669"/>
    <property type="project" value="UniProtKB-KW"/>
</dbReference>
<evidence type="ECO:0000313" key="18">
    <source>
        <dbReference type="Proteomes" id="UP001292094"/>
    </source>
</evidence>
<feature type="domain" description="3'-5' exonuclease" evidence="16">
    <location>
        <begin position="71"/>
        <end position="249"/>
    </location>
</feature>
<comment type="subcellular location">
    <subcellularLocation>
        <location evidence="3">Mitochondrion membrane</location>
    </subcellularLocation>
</comment>
<dbReference type="GO" id="GO:0031966">
    <property type="term" value="C:mitochondrial membrane"/>
    <property type="evidence" value="ECO:0007669"/>
    <property type="project" value="UniProtKB-SubCell"/>
</dbReference>
<evidence type="ECO:0000256" key="1">
    <source>
        <dbReference type="ARBA" id="ARBA00001936"/>
    </source>
</evidence>
<evidence type="ECO:0000256" key="12">
    <source>
        <dbReference type="ARBA" id="ARBA00061005"/>
    </source>
</evidence>
<comment type="cofactor">
    <cofactor evidence="2">
        <name>Mg(2+)</name>
        <dbReference type="ChEBI" id="CHEBI:18420"/>
    </cofactor>
</comment>
<dbReference type="EMBL" id="JAWZYT010006045">
    <property type="protein sequence ID" value="KAK4288969.1"/>
    <property type="molecule type" value="Genomic_DNA"/>
</dbReference>
<keyword evidence="7" id="KW-0378">Hydrolase</keyword>
<dbReference type="GO" id="GO:0000175">
    <property type="term" value="F:3'-5'-RNA exonuclease activity"/>
    <property type="evidence" value="ECO:0007669"/>
    <property type="project" value="UniProtKB-ARBA"/>
</dbReference>
<dbReference type="AlphaFoldDB" id="A0AAE1NFB2"/>
<accession>A0AAE1NFB2</accession>
<evidence type="ECO:0000256" key="7">
    <source>
        <dbReference type="ARBA" id="ARBA00022801"/>
    </source>
</evidence>
<dbReference type="CDD" id="cd06141">
    <property type="entry name" value="WRN_exo"/>
    <property type="match status" value="1"/>
</dbReference>
<evidence type="ECO:0000256" key="6">
    <source>
        <dbReference type="ARBA" id="ARBA00022723"/>
    </source>
</evidence>
<dbReference type="InterPro" id="IPR002562">
    <property type="entry name" value="3'-5'_exonuclease_dom"/>
</dbReference>
<keyword evidence="18" id="KW-1185">Reference proteome</keyword>
<sequence>MVKSSRSIDNHIKKMVWEAPNQRALLVAGGMTAGVGVCVGLYLGHRRVGTAVRAAYARRLLQDIKTSSKTIHVVKNAEKWQAVLPRLYKEARKEGAVGLDCEWVQAGRHRRAVAILQLASFSGTCVLVRLPNLAPNFPPSLAEFLEDESILKVGVGSVEDSHYLTTDYGLKVGGCVDLRHLAQMCPGQIERLGLSGLAEHYLNITMDKDWRIRASDWEAEKLTPRQRQYAAEDALVGIKLLVSIVAHLCVVNEGSQVSTPSSMFLSLLLPTPLWHSHLSSLLRNAALPFLNLKFSSKSQQGVVAVPQPAPALKTSQVREAPKRKSPLYHNCQLLAPDNHPLCTLDPKKARWYVDKGLGVLVSEEPLVVRLKFEPAGRPQAESGDGAFYLQSRLNVCVVCGCEDSYTRKSIVPHEYRRHFHRLLKHHQNHDVVLLCFPCHRVSNMVDNTLRVQLGEEFGALVSTDPRAKASIDGPRKAVRDAARALMKPPGTIPSPLHDKFLKTLQEFYPGQDVTTALLTEAANMEVKVFREGHVTHGLGIYQAYSKIGLNKLEQRWRQHFLDTMKPRFMPECWSVSHNSYKLQLKMARLPLDHPDRLVYKMALVGTEGTIDVPYDPNVGRNVPPSSSSMPHSSRDSTPEDSSSGLGSYDDTKDAFVISDTPPLILSGENSDECDLMNDDENDDDNDRTNMPGHGHMIKESCNKNKMTNKQDDDT</sequence>
<feature type="compositionally biased region" description="Basic and acidic residues" evidence="14">
    <location>
        <begin position="696"/>
        <end position="714"/>
    </location>
</feature>